<dbReference type="EMBL" id="CP002666">
    <property type="protein sequence ID" value="AEE45369.1"/>
    <property type="molecule type" value="Genomic_DNA"/>
</dbReference>
<dbReference type="GO" id="GO:0032993">
    <property type="term" value="C:protein-DNA complex"/>
    <property type="evidence" value="ECO:0007669"/>
    <property type="project" value="TreeGrafter"/>
</dbReference>
<dbReference type="eggNOG" id="COG0122">
    <property type="taxonomic scope" value="Bacteria"/>
</dbReference>
<dbReference type="SUPFAM" id="SSF48150">
    <property type="entry name" value="DNA-glycosylase"/>
    <property type="match status" value="1"/>
</dbReference>
<dbReference type="GO" id="GO:0032131">
    <property type="term" value="F:alkylated DNA binding"/>
    <property type="evidence" value="ECO:0007669"/>
    <property type="project" value="TreeGrafter"/>
</dbReference>
<dbReference type="Gene3D" id="3.30.310.20">
    <property type="entry name" value="DNA-3-methyladenine glycosylase AlkA, N-terminal domain"/>
    <property type="match status" value="1"/>
</dbReference>
<keyword evidence="4" id="KW-0234">DNA repair</keyword>
<dbReference type="AlphaFoldDB" id="F4H417"/>
<dbReference type="Pfam" id="PF00730">
    <property type="entry name" value="HhH-GPD"/>
    <property type="match status" value="1"/>
</dbReference>
<dbReference type="SUPFAM" id="SSF55945">
    <property type="entry name" value="TATA-box binding protein-like"/>
    <property type="match status" value="1"/>
</dbReference>
<dbReference type="SMART" id="SM00478">
    <property type="entry name" value="ENDO3c"/>
    <property type="match status" value="1"/>
</dbReference>
<dbReference type="SMART" id="SM01009">
    <property type="entry name" value="AlkA_N"/>
    <property type="match status" value="1"/>
</dbReference>
<dbReference type="HOGENOM" id="CLU_000445_72_3_11"/>
<dbReference type="GO" id="GO:0006307">
    <property type="term" value="P:DNA alkylation repair"/>
    <property type="evidence" value="ECO:0007669"/>
    <property type="project" value="TreeGrafter"/>
</dbReference>
<dbReference type="Proteomes" id="UP000008460">
    <property type="component" value="Chromosome"/>
</dbReference>
<dbReference type="GO" id="GO:0043916">
    <property type="term" value="F:DNA-7-methylguanine glycosylase activity"/>
    <property type="evidence" value="ECO:0007669"/>
    <property type="project" value="TreeGrafter"/>
</dbReference>
<dbReference type="InterPro" id="IPR037046">
    <property type="entry name" value="AlkA_N_sf"/>
</dbReference>
<organism evidence="7 8">
    <name type="scientific">Cellulomonas fimi (strain ATCC 484 / DSM 20113 / JCM 1341 / CCUG 24087 / LMG 16345 / NBRC 15513 / NCIMB 8980 / NCTC 7547 / NRS-133)</name>
    <dbReference type="NCBI Taxonomy" id="590998"/>
    <lineage>
        <taxon>Bacteria</taxon>
        <taxon>Bacillati</taxon>
        <taxon>Actinomycetota</taxon>
        <taxon>Actinomycetes</taxon>
        <taxon>Micrococcales</taxon>
        <taxon>Cellulomonadaceae</taxon>
        <taxon>Cellulomonas</taxon>
    </lineage>
</organism>
<evidence type="ECO:0000259" key="5">
    <source>
        <dbReference type="SMART" id="SM00478"/>
    </source>
</evidence>
<dbReference type="Pfam" id="PF06029">
    <property type="entry name" value="AlkA_N"/>
    <property type="match status" value="1"/>
</dbReference>
<proteinExistence type="predicted"/>
<evidence type="ECO:0000256" key="1">
    <source>
        <dbReference type="ARBA" id="ARBA00000086"/>
    </source>
</evidence>
<dbReference type="InterPro" id="IPR023170">
    <property type="entry name" value="HhH_base_excis_C"/>
</dbReference>
<name>F4H417_CELFA</name>
<protein>
    <recommendedName>
        <fullName evidence="2">DNA-3-methyladenine glycosylase II</fullName>
        <ecNumber evidence="2">3.2.2.21</ecNumber>
    </recommendedName>
</protein>
<dbReference type="STRING" id="590998.Celf_1234"/>
<dbReference type="GO" id="GO:0006285">
    <property type="term" value="P:base-excision repair, AP site formation"/>
    <property type="evidence" value="ECO:0007669"/>
    <property type="project" value="TreeGrafter"/>
</dbReference>
<dbReference type="PANTHER" id="PTHR43003:SF13">
    <property type="entry name" value="DNA-3-METHYLADENINE GLYCOSYLASE 2"/>
    <property type="match status" value="1"/>
</dbReference>
<comment type="catalytic activity">
    <reaction evidence="1">
        <text>Hydrolysis of alkylated DNA, releasing 3-methyladenine, 3-methylguanine, 7-methylguanine and 7-methyladenine.</text>
        <dbReference type="EC" id="3.2.2.21"/>
    </reaction>
</comment>
<keyword evidence="3" id="KW-0227">DNA damage</keyword>
<evidence type="ECO:0000256" key="4">
    <source>
        <dbReference type="ARBA" id="ARBA00023204"/>
    </source>
</evidence>
<dbReference type="InterPro" id="IPR051912">
    <property type="entry name" value="Alkylbase_DNA_Glycosylase/TA"/>
</dbReference>
<evidence type="ECO:0000313" key="7">
    <source>
        <dbReference type="EMBL" id="AEE45369.1"/>
    </source>
</evidence>
<feature type="domain" description="HhH-GPD" evidence="5">
    <location>
        <begin position="123"/>
        <end position="275"/>
    </location>
</feature>
<dbReference type="GO" id="GO:0005737">
    <property type="term" value="C:cytoplasm"/>
    <property type="evidence" value="ECO:0007669"/>
    <property type="project" value="TreeGrafter"/>
</dbReference>
<dbReference type="Gene3D" id="1.10.1670.10">
    <property type="entry name" value="Helix-hairpin-Helix base-excision DNA repair enzymes (C-terminal)"/>
    <property type="match status" value="1"/>
</dbReference>
<dbReference type="CDD" id="cd00056">
    <property type="entry name" value="ENDO3c"/>
    <property type="match status" value="1"/>
</dbReference>
<reference evidence="7 8" key="1">
    <citation type="submission" date="2011-04" db="EMBL/GenBank/DDBJ databases">
        <title>Complete sequence of Cellulomonas fimi ATCC 484.</title>
        <authorList>
            <consortium name="US DOE Joint Genome Institute"/>
            <person name="Lucas S."/>
            <person name="Han J."/>
            <person name="Lapidus A."/>
            <person name="Cheng J.-F."/>
            <person name="Goodwin L."/>
            <person name="Pitluck S."/>
            <person name="Peters L."/>
            <person name="Chertkov O."/>
            <person name="Detter J.C."/>
            <person name="Han C."/>
            <person name="Tapia R."/>
            <person name="Land M."/>
            <person name="Hauser L."/>
            <person name="Kyrpides N."/>
            <person name="Ivanova N."/>
            <person name="Ovchinnikova G."/>
            <person name="Pagani I."/>
            <person name="Mead D."/>
            <person name="Brumm P."/>
            <person name="Woyke T."/>
        </authorList>
    </citation>
    <scope>NUCLEOTIDE SEQUENCE [LARGE SCALE GENOMIC DNA]</scope>
    <source>
        <strain evidence="8">ATCC 484 / DSM 20113 / JCM 1341 / NBRC 15513 / NCIMB 8980 / NCTC 7547</strain>
    </source>
</reference>
<evidence type="ECO:0000256" key="3">
    <source>
        <dbReference type="ARBA" id="ARBA00022763"/>
    </source>
</evidence>
<dbReference type="KEGG" id="cfi:Celf_1234"/>
<accession>F4H417</accession>
<evidence type="ECO:0000256" key="2">
    <source>
        <dbReference type="ARBA" id="ARBA00012000"/>
    </source>
</evidence>
<dbReference type="InterPro" id="IPR010316">
    <property type="entry name" value="AlkA_N"/>
</dbReference>
<dbReference type="EC" id="3.2.2.21" evidence="2"/>
<dbReference type="PANTHER" id="PTHR43003">
    <property type="entry name" value="DNA-3-METHYLADENINE GLYCOSYLASE"/>
    <property type="match status" value="1"/>
</dbReference>
<sequence length="278" mass="29501">MATPVRLDVPLDPAPLLASLTAHAVPGVETVDGAEVTRAVVLGGRATLVTARLTDDRVEVRGDAPDPALRAVATRWFGLDDDLAAVVDALGPDRVVGPLVRRRPHLRVLGHLDGFEATLTTVLGQQVSLAAARTFSGRLAAAWGEPGPDGFLLFPRPETIAALDPDEVQRTVRVTGARARALHAVATAFAEGLDLGPDVDRVEARRRLHALSGVGPWTVEYLALRVLADRDALPGGDVVLRRALGADGTRAVEAAAQAWRPWRAYAAVHLWTAHAFAL</sequence>
<dbReference type="InterPro" id="IPR003265">
    <property type="entry name" value="HhH-GPD_domain"/>
</dbReference>
<gene>
    <name evidence="7" type="ordered locus">Celf_1234</name>
</gene>
<feature type="domain" description="DNA-3-methyladenine glycosylase AlkA N-terminal" evidence="6">
    <location>
        <begin position="6"/>
        <end position="113"/>
    </location>
</feature>
<dbReference type="GO" id="GO:0008725">
    <property type="term" value="F:DNA-3-methyladenine glycosylase activity"/>
    <property type="evidence" value="ECO:0007669"/>
    <property type="project" value="TreeGrafter"/>
</dbReference>
<dbReference type="Gene3D" id="1.10.340.30">
    <property type="entry name" value="Hypothetical protein, domain 2"/>
    <property type="match status" value="1"/>
</dbReference>
<dbReference type="InterPro" id="IPR011257">
    <property type="entry name" value="DNA_glycosylase"/>
</dbReference>
<keyword evidence="8" id="KW-1185">Reference proteome</keyword>
<evidence type="ECO:0000313" key="8">
    <source>
        <dbReference type="Proteomes" id="UP000008460"/>
    </source>
</evidence>
<evidence type="ECO:0000259" key="6">
    <source>
        <dbReference type="SMART" id="SM01009"/>
    </source>
</evidence>